<dbReference type="EMBL" id="KB740923">
    <property type="protein sequence ID" value="ENN78091.1"/>
    <property type="molecule type" value="Genomic_DNA"/>
</dbReference>
<sequence>MREIVHIQAGQCGNQIGAKAMAETPPIKPPAEMKLSKRSSSVSVRRKKESYFTLAEHIDSAICLTPVVLLMFLAFVDSRARRARCCRVQHPSRNAA</sequence>
<dbReference type="InterPro" id="IPR036525">
    <property type="entry name" value="Tubulin/FtsZ_GTPase_sf"/>
</dbReference>
<feature type="non-terminal residue" evidence="1">
    <location>
        <position position="1"/>
    </location>
</feature>
<proteinExistence type="predicted"/>
<name>N6UBT6_DENPD</name>
<dbReference type="SUPFAM" id="SSF52490">
    <property type="entry name" value="Tubulin nucleotide-binding domain-like"/>
    <property type="match status" value="1"/>
</dbReference>
<dbReference type="PROSITE" id="PS00228">
    <property type="entry name" value="TUBULIN_B_AUTOREG"/>
    <property type="match status" value="1"/>
</dbReference>
<reference evidence="1" key="1">
    <citation type="journal article" date="2013" name="Genome Biol.">
        <title>Draft genome of the mountain pine beetle, Dendroctonus ponderosae Hopkins, a major forest pest.</title>
        <authorList>
            <person name="Keeling C.I."/>
            <person name="Yuen M.M."/>
            <person name="Liao N.Y."/>
            <person name="Docking T.R."/>
            <person name="Chan S.K."/>
            <person name="Taylor G.A."/>
            <person name="Palmquist D.L."/>
            <person name="Jackman S.D."/>
            <person name="Nguyen A."/>
            <person name="Li M."/>
            <person name="Henderson H."/>
            <person name="Janes J.K."/>
            <person name="Zhao Y."/>
            <person name="Pandoh P."/>
            <person name="Moore R."/>
            <person name="Sperling F.A."/>
            <person name="Huber D.P."/>
            <person name="Birol I."/>
            <person name="Jones S.J."/>
            <person name="Bohlmann J."/>
        </authorList>
    </citation>
    <scope>NUCLEOTIDE SEQUENCE</scope>
</reference>
<dbReference type="HOGENOM" id="CLU_2361877_0_0_1"/>
<protein>
    <submittedName>
        <fullName evidence="1">Uncharacterized protein</fullName>
    </submittedName>
</protein>
<organism evidence="1">
    <name type="scientific">Dendroctonus ponderosae</name>
    <name type="common">Mountain pine beetle</name>
    <dbReference type="NCBI Taxonomy" id="77166"/>
    <lineage>
        <taxon>Eukaryota</taxon>
        <taxon>Metazoa</taxon>
        <taxon>Ecdysozoa</taxon>
        <taxon>Arthropoda</taxon>
        <taxon>Hexapoda</taxon>
        <taxon>Insecta</taxon>
        <taxon>Pterygota</taxon>
        <taxon>Neoptera</taxon>
        <taxon>Endopterygota</taxon>
        <taxon>Coleoptera</taxon>
        <taxon>Polyphaga</taxon>
        <taxon>Cucujiformia</taxon>
        <taxon>Curculionidae</taxon>
        <taxon>Scolytinae</taxon>
        <taxon>Dendroctonus</taxon>
    </lineage>
</organism>
<gene>
    <name evidence="1" type="ORF">YQE_05245</name>
</gene>
<dbReference type="AlphaFoldDB" id="N6UBT6"/>
<dbReference type="InterPro" id="IPR013838">
    <property type="entry name" value="Beta-tubulin_BS"/>
</dbReference>
<dbReference type="Gene3D" id="3.40.50.1440">
    <property type="entry name" value="Tubulin/FtsZ, GTPase domain"/>
    <property type="match status" value="1"/>
</dbReference>
<evidence type="ECO:0000313" key="1">
    <source>
        <dbReference type="EMBL" id="ENN78091.1"/>
    </source>
</evidence>
<accession>N6UBT6</accession>